<name>A0ABW5YXM8_9SPHI</name>
<dbReference type="RefSeq" id="WP_380921223.1">
    <property type="nucleotide sequence ID" value="NZ_JBHUPE010000005.1"/>
</dbReference>
<keyword evidence="2" id="KW-1185">Reference proteome</keyword>
<evidence type="ECO:0000313" key="1">
    <source>
        <dbReference type="EMBL" id="MFD2904880.1"/>
    </source>
</evidence>
<gene>
    <name evidence="1" type="ORF">ACFS6I_13150</name>
</gene>
<evidence type="ECO:0000313" key="2">
    <source>
        <dbReference type="Proteomes" id="UP001597509"/>
    </source>
</evidence>
<sequence length="603" mass="70733">MSQKLNEQQSLLQVVVSENQERQIRSELENLDLQIDPKIIFFDLERLSLPDGYLSIFSFYGSNLSMRLINCVSESEKMLFSTPIEPVVTFHIQMTNDHYSCFEGDANRSLWMTDQTRLFWQNQDTVIYELPYGFCNHLDLFFRPDHFLEMADRYPVLREMAMEVKTSVSGNLDFFVAQLDGDIHDLIDRLLDELQDYAVSKERFQHLIECLLLRCMGVVVPVEPIPDDAIHADDYYFVDNTPHTSQYHRNPSYYNREEFQKLVERMLCYTDVILKDKFYAEKLAYFDRKKNIVASRMLMNKIKHTYATIMVDVSNLVADLYLEIATCLDKQSVDYPLNESGLEVVAEAITFVCDQSFALRQPTHEALEMYHKWSKKSDQNMDEASKLLESFLSKMDMNLPKLDGSKESKAIFFEYIKEHFGMKPLSYFIGEQEKDKPKEVVELYHKLMQHLPDEFTITDDGEIKKSDLIRILDAAYDTNDVIPMLLVEIEHFSKDVQYVEQQSFEKICWWLLAIKEGNSDLHHQDLVLRQERLFGLMQVYESALDGMHALEWSIHQSREVFVDLASKLLKVRFRMEEQRSSGTFMLCVKAFIRAGDTYKLPKE</sequence>
<dbReference type="Proteomes" id="UP001597509">
    <property type="component" value="Unassembled WGS sequence"/>
</dbReference>
<accession>A0ABW5YXM8</accession>
<proteinExistence type="predicted"/>
<protein>
    <submittedName>
        <fullName evidence="1">Uncharacterized protein</fullName>
    </submittedName>
</protein>
<comment type="caution">
    <text evidence="1">The sequence shown here is derived from an EMBL/GenBank/DDBJ whole genome shotgun (WGS) entry which is preliminary data.</text>
</comment>
<dbReference type="EMBL" id="JBHUPE010000005">
    <property type="protein sequence ID" value="MFD2904880.1"/>
    <property type="molecule type" value="Genomic_DNA"/>
</dbReference>
<organism evidence="1 2">
    <name type="scientific">Sphingobacterium anhuiense</name>
    <dbReference type="NCBI Taxonomy" id="493780"/>
    <lineage>
        <taxon>Bacteria</taxon>
        <taxon>Pseudomonadati</taxon>
        <taxon>Bacteroidota</taxon>
        <taxon>Sphingobacteriia</taxon>
        <taxon>Sphingobacteriales</taxon>
        <taxon>Sphingobacteriaceae</taxon>
        <taxon>Sphingobacterium</taxon>
    </lineage>
</organism>
<reference evidence="2" key="1">
    <citation type="journal article" date="2019" name="Int. J. Syst. Evol. Microbiol.">
        <title>The Global Catalogue of Microorganisms (GCM) 10K type strain sequencing project: providing services to taxonomists for standard genome sequencing and annotation.</title>
        <authorList>
            <consortium name="The Broad Institute Genomics Platform"/>
            <consortium name="The Broad Institute Genome Sequencing Center for Infectious Disease"/>
            <person name="Wu L."/>
            <person name="Ma J."/>
        </authorList>
    </citation>
    <scope>NUCLEOTIDE SEQUENCE [LARGE SCALE GENOMIC DNA]</scope>
    <source>
        <strain evidence="2">KCTC 22209</strain>
    </source>
</reference>